<sequence>MAKKSKFFRVAVEGATSDGRTIDRDWLLQIAKHYDPKLYGARVNMEHIRGYGASGEFRAYGDVLAVKTEEVEIGGKKKLALLAQIDATDELVELNKRKQKLYTSIEVRPSFADLGEAYLVGLAVTDNPASLGTEMLEFAAKHPEANPFKARKEQPEDVFAVAEVFTLEMEEEAEAGMAAKFKARIESALAKFKGKTESDDARFDAMADGMQEMGDSFAEHASAVNKHQAKTDNSIKSLRADLDKLQKQYTQLDNTEQPGRRPVASGGGGQQQADF</sequence>
<accession>A0A6N1X3N4</accession>
<dbReference type="Pfam" id="PF05929">
    <property type="entry name" value="Phage_GPO"/>
    <property type="match status" value="1"/>
</dbReference>
<evidence type="ECO:0000313" key="2">
    <source>
        <dbReference type="EMBL" id="QKV52395.1"/>
    </source>
</evidence>
<dbReference type="InterPro" id="IPR009228">
    <property type="entry name" value="Capsid_scaffold_GpO"/>
</dbReference>
<feature type="compositionally biased region" description="Gly residues" evidence="1">
    <location>
        <begin position="265"/>
        <end position="275"/>
    </location>
</feature>
<dbReference type="RefSeq" id="WP_175503276.1">
    <property type="nucleotide sequence ID" value="NZ_CP054840.1"/>
</dbReference>
<protein>
    <submittedName>
        <fullName evidence="2">GPO family capsid scaffolding protein</fullName>
    </submittedName>
</protein>
<dbReference type="KEGG" id="aant:HUK68_05450"/>
<gene>
    <name evidence="2" type="ORF">HUK68_05450</name>
</gene>
<keyword evidence="3" id="KW-1185">Reference proteome</keyword>
<evidence type="ECO:0000313" key="3">
    <source>
        <dbReference type="Proteomes" id="UP000509579"/>
    </source>
</evidence>
<evidence type="ECO:0000256" key="1">
    <source>
        <dbReference type="SAM" id="MobiDB-lite"/>
    </source>
</evidence>
<reference evidence="2 3" key="1">
    <citation type="submission" date="2020-06" db="EMBL/GenBank/DDBJ databases">
        <title>Acidovorax antarctica sp. nov., isolated from Corinth ice sheet soil, Antarctic Fields Peninsula.</title>
        <authorList>
            <person name="Xu Q."/>
            <person name="Peng F."/>
        </authorList>
    </citation>
    <scope>NUCLEOTIDE SEQUENCE [LARGE SCALE GENOMIC DNA]</scope>
    <source>
        <strain evidence="2 3">16-35-5</strain>
    </source>
</reference>
<dbReference type="Proteomes" id="UP000509579">
    <property type="component" value="Chromosome"/>
</dbReference>
<feature type="compositionally biased region" description="Polar residues" evidence="1">
    <location>
        <begin position="247"/>
        <end position="257"/>
    </location>
</feature>
<feature type="region of interest" description="Disordered" evidence="1">
    <location>
        <begin position="220"/>
        <end position="275"/>
    </location>
</feature>
<organism evidence="2 3">
    <name type="scientific">Comamonas antarctica</name>
    <dbReference type="NCBI Taxonomy" id="2743470"/>
    <lineage>
        <taxon>Bacteria</taxon>
        <taxon>Pseudomonadati</taxon>
        <taxon>Pseudomonadota</taxon>
        <taxon>Betaproteobacteria</taxon>
        <taxon>Burkholderiales</taxon>
        <taxon>Comamonadaceae</taxon>
        <taxon>Comamonas</taxon>
    </lineage>
</organism>
<dbReference type="EMBL" id="CP054840">
    <property type="protein sequence ID" value="QKV52395.1"/>
    <property type="molecule type" value="Genomic_DNA"/>
</dbReference>
<name>A0A6N1X3N4_9BURK</name>
<proteinExistence type="predicted"/>
<dbReference type="AlphaFoldDB" id="A0A6N1X3N4"/>